<dbReference type="KEGG" id="shs:STEHIDRAFT_135833"/>
<feature type="compositionally biased region" description="Polar residues" evidence="1">
    <location>
        <begin position="24"/>
        <end position="45"/>
    </location>
</feature>
<accession>R7RWY8</accession>
<feature type="region of interest" description="Disordered" evidence="1">
    <location>
        <begin position="24"/>
        <end position="105"/>
    </location>
</feature>
<evidence type="ECO:0000313" key="2">
    <source>
        <dbReference type="EMBL" id="EIM79328.1"/>
    </source>
</evidence>
<organism evidence="2 3">
    <name type="scientific">Stereum hirsutum (strain FP-91666)</name>
    <name type="common">White-rot fungus</name>
    <dbReference type="NCBI Taxonomy" id="721885"/>
    <lineage>
        <taxon>Eukaryota</taxon>
        <taxon>Fungi</taxon>
        <taxon>Dikarya</taxon>
        <taxon>Basidiomycota</taxon>
        <taxon>Agaricomycotina</taxon>
        <taxon>Agaricomycetes</taxon>
        <taxon>Russulales</taxon>
        <taxon>Stereaceae</taxon>
        <taxon>Stereum</taxon>
    </lineage>
</organism>
<keyword evidence="3" id="KW-1185">Reference proteome</keyword>
<feature type="region of interest" description="Disordered" evidence="1">
    <location>
        <begin position="121"/>
        <end position="184"/>
    </location>
</feature>
<reference evidence="3" key="1">
    <citation type="journal article" date="2012" name="Science">
        <title>The Paleozoic origin of enzymatic lignin decomposition reconstructed from 31 fungal genomes.</title>
        <authorList>
            <person name="Floudas D."/>
            <person name="Binder M."/>
            <person name="Riley R."/>
            <person name="Barry K."/>
            <person name="Blanchette R.A."/>
            <person name="Henrissat B."/>
            <person name="Martinez A.T."/>
            <person name="Otillar R."/>
            <person name="Spatafora J.W."/>
            <person name="Yadav J.S."/>
            <person name="Aerts A."/>
            <person name="Benoit I."/>
            <person name="Boyd A."/>
            <person name="Carlson A."/>
            <person name="Copeland A."/>
            <person name="Coutinho P.M."/>
            <person name="de Vries R.P."/>
            <person name="Ferreira P."/>
            <person name="Findley K."/>
            <person name="Foster B."/>
            <person name="Gaskell J."/>
            <person name="Glotzer D."/>
            <person name="Gorecki P."/>
            <person name="Heitman J."/>
            <person name="Hesse C."/>
            <person name="Hori C."/>
            <person name="Igarashi K."/>
            <person name="Jurgens J.A."/>
            <person name="Kallen N."/>
            <person name="Kersten P."/>
            <person name="Kohler A."/>
            <person name="Kuees U."/>
            <person name="Kumar T.K.A."/>
            <person name="Kuo A."/>
            <person name="LaButti K."/>
            <person name="Larrondo L.F."/>
            <person name="Lindquist E."/>
            <person name="Ling A."/>
            <person name="Lombard V."/>
            <person name="Lucas S."/>
            <person name="Lundell T."/>
            <person name="Martin R."/>
            <person name="McLaughlin D.J."/>
            <person name="Morgenstern I."/>
            <person name="Morin E."/>
            <person name="Murat C."/>
            <person name="Nagy L.G."/>
            <person name="Nolan M."/>
            <person name="Ohm R.A."/>
            <person name="Patyshakuliyeva A."/>
            <person name="Rokas A."/>
            <person name="Ruiz-Duenas F.J."/>
            <person name="Sabat G."/>
            <person name="Salamov A."/>
            <person name="Samejima M."/>
            <person name="Schmutz J."/>
            <person name="Slot J.C."/>
            <person name="St John F."/>
            <person name="Stenlid J."/>
            <person name="Sun H."/>
            <person name="Sun S."/>
            <person name="Syed K."/>
            <person name="Tsang A."/>
            <person name="Wiebenga A."/>
            <person name="Young D."/>
            <person name="Pisabarro A."/>
            <person name="Eastwood D.C."/>
            <person name="Martin F."/>
            <person name="Cullen D."/>
            <person name="Grigoriev I.V."/>
            <person name="Hibbett D.S."/>
        </authorList>
    </citation>
    <scope>NUCLEOTIDE SEQUENCE [LARGE SCALE GENOMIC DNA]</scope>
    <source>
        <strain evidence="3">FP-91666</strain>
    </source>
</reference>
<proteinExistence type="predicted"/>
<feature type="compositionally biased region" description="Low complexity" evidence="1">
    <location>
        <begin position="92"/>
        <end position="103"/>
    </location>
</feature>
<gene>
    <name evidence="2" type="ORF">STEHIDRAFT_135833</name>
</gene>
<dbReference type="GeneID" id="18798481"/>
<name>R7RWY8_STEHR</name>
<feature type="compositionally biased region" description="Acidic residues" evidence="1">
    <location>
        <begin position="65"/>
        <end position="75"/>
    </location>
</feature>
<feature type="compositionally biased region" description="Acidic residues" evidence="1">
    <location>
        <begin position="171"/>
        <end position="184"/>
    </location>
</feature>
<feature type="compositionally biased region" description="Acidic residues" evidence="1">
    <location>
        <begin position="132"/>
        <end position="146"/>
    </location>
</feature>
<dbReference type="EMBL" id="JH687406">
    <property type="protein sequence ID" value="EIM79328.1"/>
    <property type="molecule type" value="Genomic_DNA"/>
</dbReference>
<evidence type="ECO:0000256" key="1">
    <source>
        <dbReference type="SAM" id="MobiDB-lite"/>
    </source>
</evidence>
<evidence type="ECO:0000313" key="3">
    <source>
        <dbReference type="Proteomes" id="UP000053927"/>
    </source>
</evidence>
<feature type="compositionally biased region" description="Polar residues" evidence="1">
    <location>
        <begin position="121"/>
        <end position="131"/>
    </location>
</feature>
<protein>
    <submittedName>
        <fullName evidence="2">Uncharacterized protein</fullName>
    </submittedName>
</protein>
<feature type="compositionally biased region" description="Acidic residues" evidence="1">
    <location>
        <begin position="153"/>
        <end position="165"/>
    </location>
</feature>
<dbReference type="Proteomes" id="UP000053927">
    <property type="component" value="Unassembled WGS sequence"/>
</dbReference>
<sequence>MAPPRKRLCTNLEDYPRLRAAVLSANSGRSSRASWTSDGASTYSLLTPPDSPHIVVRPLDIIKVEDEDEDEDDADVKESLPFASDADCPPTSSDESSDGSVASQDNDIDVHYTDSEVEMKATTQHPFSFSSTEEEEESGEDDESGSEEGYGSEGEEYGDVEDEYENWGVDEKDDYEGEDEDEDNEEGYIVHPNWVAVRAQHFPQYAGGMSGFAMFAQQEVANLSSAGGIIASPHVLYGVTNAQYFVF</sequence>
<dbReference type="AlphaFoldDB" id="R7RWY8"/>
<dbReference type="RefSeq" id="XP_007311625.1">
    <property type="nucleotide sequence ID" value="XM_007311563.1"/>
</dbReference>